<dbReference type="Pfam" id="PF00849">
    <property type="entry name" value="PseudoU_synth_2"/>
    <property type="match status" value="1"/>
</dbReference>
<feature type="region of interest" description="Disordered" evidence="7">
    <location>
        <begin position="259"/>
        <end position="426"/>
    </location>
</feature>
<dbReference type="PROSITE" id="PS50889">
    <property type="entry name" value="S4"/>
    <property type="match status" value="1"/>
</dbReference>
<dbReference type="AlphaFoldDB" id="A0A1E3H5M4"/>
<protein>
    <recommendedName>
        <fullName evidence="6">Pseudouridine synthase</fullName>
        <ecNumber evidence="6">5.4.99.-</ecNumber>
    </recommendedName>
</protein>
<dbReference type="InterPro" id="IPR000748">
    <property type="entry name" value="PsdUridine_synth_RsuA/RluB/E/F"/>
</dbReference>
<dbReference type="InterPro" id="IPR006145">
    <property type="entry name" value="PsdUridine_synth_RsuA/RluA"/>
</dbReference>
<dbReference type="GO" id="GO:0120159">
    <property type="term" value="F:rRNA pseudouridine synthase activity"/>
    <property type="evidence" value="ECO:0007669"/>
    <property type="project" value="UniProtKB-ARBA"/>
</dbReference>
<feature type="compositionally biased region" description="Low complexity" evidence="7">
    <location>
        <begin position="287"/>
        <end position="312"/>
    </location>
</feature>
<dbReference type="NCBIfam" id="TIGR00093">
    <property type="entry name" value="pseudouridine synthase"/>
    <property type="match status" value="1"/>
</dbReference>
<dbReference type="InterPro" id="IPR020103">
    <property type="entry name" value="PsdUridine_synth_cat_dom_sf"/>
</dbReference>
<dbReference type="PROSITE" id="PS01149">
    <property type="entry name" value="PSI_RSU"/>
    <property type="match status" value="1"/>
</dbReference>
<dbReference type="InterPro" id="IPR002942">
    <property type="entry name" value="S4_RNA-bd"/>
</dbReference>
<dbReference type="PATRIC" id="fig|1439726.3.peg.1073"/>
<organism evidence="9 10">
    <name type="scientific">Methylobrevis pamukkalensis</name>
    <dbReference type="NCBI Taxonomy" id="1439726"/>
    <lineage>
        <taxon>Bacteria</taxon>
        <taxon>Pseudomonadati</taxon>
        <taxon>Pseudomonadota</taxon>
        <taxon>Alphaproteobacteria</taxon>
        <taxon>Hyphomicrobiales</taxon>
        <taxon>Pleomorphomonadaceae</taxon>
        <taxon>Methylobrevis</taxon>
    </lineage>
</organism>
<accession>A0A1E3H5M4</accession>
<dbReference type="InterPro" id="IPR050343">
    <property type="entry name" value="RsuA_PseudoU_synthase"/>
</dbReference>
<proteinExistence type="inferred from homology"/>
<dbReference type="Gene3D" id="3.30.70.1560">
    <property type="entry name" value="Alpha-L RNA-binding motif"/>
    <property type="match status" value="1"/>
</dbReference>
<dbReference type="Pfam" id="PF01479">
    <property type="entry name" value="S4"/>
    <property type="match status" value="1"/>
</dbReference>
<gene>
    <name evidence="9" type="primary">rluB</name>
    <name evidence="9" type="ORF">A6302_01031</name>
</gene>
<dbReference type="RefSeq" id="WP_083255521.1">
    <property type="nucleotide sequence ID" value="NZ_MCRJ01000017.1"/>
</dbReference>
<keyword evidence="10" id="KW-1185">Reference proteome</keyword>
<dbReference type="InterPro" id="IPR036986">
    <property type="entry name" value="S4_RNA-bd_sf"/>
</dbReference>
<dbReference type="PANTHER" id="PTHR47683">
    <property type="entry name" value="PSEUDOURIDINE SYNTHASE FAMILY PROTEIN-RELATED"/>
    <property type="match status" value="1"/>
</dbReference>
<keyword evidence="3 5" id="KW-0694">RNA-binding</keyword>
<evidence type="ECO:0000313" key="9">
    <source>
        <dbReference type="EMBL" id="ODN71610.1"/>
    </source>
</evidence>
<comment type="caution">
    <text evidence="9">The sequence shown here is derived from an EMBL/GenBank/DDBJ whole genome shotgun (WGS) entry which is preliminary data.</text>
</comment>
<evidence type="ECO:0000259" key="8">
    <source>
        <dbReference type="SMART" id="SM00363"/>
    </source>
</evidence>
<comment type="catalytic activity">
    <reaction evidence="1">
        <text>a uridine in RNA = a pseudouridine in RNA</text>
        <dbReference type="Rhea" id="RHEA:48348"/>
        <dbReference type="Rhea" id="RHEA-COMP:12068"/>
        <dbReference type="Rhea" id="RHEA-COMP:12069"/>
        <dbReference type="ChEBI" id="CHEBI:65314"/>
        <dbReference type="ChEBI" id="CHEBI:65315"/>
    </reaction>
</comment>
<dbReference type="Gene3D" id="3.30.70.580">
    <property type="entry name" value="Pseudouridine synthase I, catalytic domain, N-terminal subdomain"/>
    <property type="match status" value="1"/>
</dbReference>
<evidence type="ECO:0000256" key="3">
    <source>
        <dbReference type="ARBA" id="ARBA00022884"/>
    </source>
</evidence>
<dbReference type="CDD" id="cd00165">
    <property type="entry name" value="S4"/>
    <property type="match status" value="1"/>
</dbReference>
<dbReference type="InterPro" id="IPR020094">
    <property type="entry name" value="TruA/RsuA/RluB/E/F_N"/>
</dbReference>
<evidence type="ECO:0000256" key="2">
    <source>
        <dbReference type="ARBA" id="ARBA00008348"/>
    </source>
</evidence>
<dbReference type="Gene3D" id="3.10.290.10">
    <property type="entry name" value="RNA-binding S4 domain"/>
    <property type="match status" value="1"/>
</dbReference>
<dbReference type="InterPro" id="IPR018496">
    <property type="entry name" value="PsdUridine_synth_RsuA/RluB_CS"/>
</dbReference>
<evidence type="ECO:0000313" key="10">
    <source>
        <dbReference type="Proteomes" id="UP000094622"/>
    </source>
</evidence>
<evidence type="ECO:0000256" key="5">
    <source>
        <dbReference type="PROSITE-ProRule" id="PRU00182"/>
    </source>
</evidence>
<feature type="compositionally biased region" description="Low complexity" evidence="7">
    <location>
        <begin position="407"/>
        <end position="426"/>
    </location>
</feature>
<dbReference type="PANTHER" id="PTHR47683:SF3">
    <property type="entry name" value="RIBOSOMAL LARGE SUBUNIT PSEUDOURIDINE SYNTHASE B"/>
    <property type="match status" value="1"/>
</dbReference>
<dbReference type="InterPro" id="IPR042092">
    <property type="entry name" value="PsdUridine_s_RsuA/RluB/E/F_cat"/>
</dbReference>
<feature type="compositionally biased region" description="Low complexity" evidence="7">
    <location>
        <begin position="381"/>
        <end position="391"/>
    </location>
</feature>
<dbReference type="FunFam" id="3.10.290.10:FF:000003">
    <property type="entry name" value="Pseudouridine synthase"/>
    <property type="match status" value="1"/>
</dbReference>
<reference evidence="9 10" key="1">
    <citation type="submission" date="2016-07" db="EMBL/GenBank/DDBJ databases">
        <title>Draft Genome Sequence of Methylobrevis pamukkalensis PK2.</title>
        <authorList>
            <person name="Vasilenko O.V."/>
            <person name="Doronina N.V."/>
            <person name="Shmareva M.N."/>
            <person name="Tarlachkov S.V."/>
            <person name="Mustakhimov I."/>
            <person name="Trotsenko Y.A."/>
        </authorList>
    </citation>
    <scope>NUCLEOTIDE SEQUENCE [LARGE SCALE GENOMIC DNA]</scope>
    <source>
        <strain evidence="9 10">PK2</strain>
    </source>
</reference>
<dbReference type="GO" id="GO:0000455">
    <property type="term" value="P:enzyme-directed rRNA pseudouridine synthesis"/>
    <property type="evidence" value="ECO:0007669"/>
    <property type="project" value="UniProtKB-ARBA"/>
</dbReference>
<comment type="similarity">
    <text evidence="2 6">Belongs to the pseudouridine synthase RsuA family.</text>
</comment>
<dbReference type="GO" id="GO:0003723">
    <property type="term" value="F:RNA binding"/>
    <property type="evidence" value="ECO:0007669"/>
    <property type="project" value="UniProtKB-KW"/>
</dbReference>
<keyword evidence="4 6" id="KW-0413">Isomerase</keyword>
<dbReference type="SUPFAM" id="SSF55120">
    <property type="entry name" value="Pseudouridine synthase"/>
    <property type="match status" value="1"/>
</dbReference>
<dbReference type="SUPFAM" id="SSF55174">
    <property type="entry name" value="Alpha-L RNA-binding motif"/>
    <property type="match status" value="1"/>
</dbReference>
<sequence>MTDAKDTSPEPAASGDPKPPERIAKVMARAGLCSRRDAEAWIAAGRVTVNGRVLETPAVTVSAADTILVDGEPLAGPERTRLWLYHKPKGLVTTARDPQGRTTVFERLPGDLPRVVTVGRLDINTEGLLLLTNDGGLARTLELPSTGWLRRYRVRCFGTVEQAALDALADGIVVDGVIYGAIEATIDSKKGDNIWLSIGLREGKNREVKNILGHLGLSVNRLIRVSFGPFQLNDLADGAVMEVPRKVLKDQLGERLAATSGADFTLPEPPPKRRAGPLSVAGKGRRPAAPDARAASSAANPTSTAPSARPAALPRPPGRRRTARHDRTARQVRQGTMAAHGSTTGPARARTLRRGIRPPRPGPTRPVRTGATPPGRRPRPGRIAPIGSPRGMPGWQRPRRCGPRCPPVAAARRPAKSPPSSGRPCR</sequence>
<dbReference type="EC" id="5.4.99.-" evidence="6"/>
<evidence type="ECO:0000256" key="6">
    <source>
        <dbReference type="RuleBase" id="RU003887"/>
    </source>
</evidence>
<evidence type="ECO:0000256" key="1">
    <source>
        <dbReference type="ARBA" id="ARBA00000073"/>
    </source>
</evidence>
<feature type="compositionally biased region" description="Low complexity" evidence="7">
    <location>
        <begin position="365"/>
        <end position="374"/>
    </location>
</feature>
<evidence type="ECO:0000256" key="7">
    <source>
        <dbReference type="SAM" id="MobiDB-lite"/>
    </source>
</evidence>
<dbReference type="Proteomes" id="UP000094622">
    <property type="component" value="Unassembled WGS sequence"/>
</dbReference>
<dbReference type="EMBL" id="MCRJ01000017">
    <property type="protein sequence ID" value="ODN71610.1"/>
    <property type="molecule type" value="Genomic_DNA"/>
</dbReference>
<name>A0A1E3H5M4_9HYPH</name>
<evidence type="ECO:0000256" key="4">
    <source>
        <dbReference type="ARBA" id="ARBA00023235"/>
    </source>
</evidence>
<dbReference type="SMART" id="SM00363">
    <property type="entry name" value="S4"/>
    <property type="match status" value="1"/>
</dbReference>
<feature type="domain" description="RNA-binding S4" evidence="8">
    <location>
        <begin position="21"/>
        <end position="80"/>
    </location>
</feature>
<dbReference type="OrthoDB" id="9807213at2"/>
<feature type="region of interest" description="Disordered" evidence="7">
    <location>
        <begin position="1"/>
        <end position="21"/>
    </location>
</feature>